<dbReference type="InterPro" id="IPR001940">
    <property type="entry name" value="Peptidase_S1C"/>
</dbReference>
<dbReference type="InterPro" id="IPR036034">
    <property type="entry name" value="PDZ_sf"/>
</dbReference>
<dbReference type="eggNOG" id="COG0265">
    <property type="taxonomic scope" value="Bacteria"/>
</dbReference>
<evidence type="ECO:0000256" key="1">
    <source>
        <dbReference type="ARBA" id="ARBA00022670"/>
    </source>
</evidence>
<dbReference type="InterPro" id="IPR009003">
    <property type="entry name" value="Peptidase_S1_PA"/>
</dbReference>
<evidence type="ECO:0000313" key="6">
    <source>
        <dbReference type="Proteomes" id="UP000010798"/>
    </source>
</evidence>
<dbReference type="PANTHER" id="PTHR43343:SF3">
    <property type="entry name" value="PROTEASE DO-LIKE 8, CHLOROPLASTIC"/>
    <property type="match status" value="1"/>
</dbReference>
<dbReference type="PRINTS" id="PR00834">
    <property type="entry name" value="PROTEASES2C"/>
</dbReference>
<protein>
    <submittedName>
        <fullName evidence="5">Trypsin-like serine protease with C-terminal PDZ domain</fullName>
    </submittedName>
</protein>
<dbReference type="InterPro" id="IPR001478">
    <property type="entry name" value="PDZ"/>
</dbReference>
<dbReference type="Pfam" id="PF13365">
    <property type="entry name" value="Trypsin_2"/>
    <property type="match status" value="1"/>
</dbReference>
<dbReference type="MEROPS" id="S01.525"/>
<dbReference type="SMART" id="SM00228">
    <property type="entry name" value="PDZ"/>
    <property type="match status" value="2"/>
</dbReference>
<dbReference type="PROSITE" id="PS50106">
    <property type="entry name" value="PDZ"/>
    <property type="match status" value="1"/>
</dbReference>
<proteinExistence type="predicted"/>
<keyword evidence="2" id="KW-0378">Hydrolase</keyword>
<feature type="region of interest" description="Disordered" evidence="3">
    <location>
        <begin position="367"/>
        <end position="452"/>
    </location>
</feature>
<dbReference type="Gene3D" id="2.30.42.10">
    <property type="match status" value="2"/>
</dbReference>
<feature type="compositionally biased region" description="Basic and acidic residues" evidence="3">
    <location>
        <begin position="556"/>
        <end position="577"/>
    </location>
</feature>
<dbReference type="GO" id="GO:0004252">
    <property type="term" value="F:serine-type endopeptidase activity"/>
    <property type="evidence" value="ECO:0007669"/>
    <property type="project" value="InterPro"/>
</dbReference>
<gene>
    <name evidence="5" type="ordered locus">Sinac_6779</name>
</gene>
<feature type="region of interest" description="Disordered" evidence="3">
    <location>
        <begin position="549"/>
        <end position="577"/>
    </location>
</feature>
<dbReference type="PANTHER" id="PTHR43343">
    <property type="entry name" value="PEPTIDASE S12"/>
    <property type="match status" value="1"/>
</dbReference>
<organism evidence="5 6">
    <name type="scientific">Singulisphaera acidiphila (strain ATCC BAA-1392 / DSM 18658 / VKM B-2454 / MOB10)</name>
    <dbReference type="NCBI Taxonomy" id="886293"/>
    <lineage>
        <taxon>Bacteria</taxon>
        <taxon>Pseudomonadati</taxon>
        <taxon>Planctomycetota</taxon>
        <taxon>Planctomycetia</taxon>
        <taxon>Isosphaerales</taxon>
        <taxon>Isosphaeraceae</taxon>
        <taxon>Singulisphaera</taxon>
    </lineage>
</organism>
<feature type="domain" description="PDZ" evidence="4">
    <location>
        <begin position="276"/>
        <end position="370"/>
    </location>
</feature>
<dbReference type="EMBL" id="CP003364">
    <property type="protein sequence ID" value="AGA30846.1"/>
    <property type="molecule type" value="Genomic_DNA"/>
</dbReference>
<dbReference type="SUPFAM" id="SSF50156">
    <property type="entry name" value="PDZ domain-like"/>
    <property type="match status" value="2"/>
</dbReference>
<keyword evidence="1 5" id="KW-0645">Protease</keyword>
<dbReference type="GO" id="GO:0006508">
    <property type="term" value="P:proteolysis"/>
    <property type="evidence" value="ECO:0007669"/>
    <property type="project" value="UniProtKB-KW"/>
</dbReference>
<dbReference type="AlphaFoldDB" id="L0DR10"/>
<evidence type="ECO:0000256" key="3">
    <source>
        <dbReference type="SAM" id="MobiDB-lite"/>
    </source>
</evidence>
<dbReference type="HOGENOM" id="CLU_020120_1_0_0"/>
<evidence type="ECO:0000256" key="2">
    <source>
        <dbReference type="ARBA" id="ARBA00022801"/>
    </source>
</evidence>
<accession>L0DR10</accession>
<dbReference type="Gene3D" id="2.40.10.120">
    <property type="match status" value="1"/>
</dbReference>
<keyword evidence="6" id="KW-1185">Reference proteome</keyword>
<dbReference type="SUPFAM" id="SSF50494">
    <property type="entry name" value="Trypsin-like serine proteases"/>
    <property type="match status" value="1"/>
</dbReference>
<feature type="compositionally biased region" description="Pro residues" evidence="3">
    <location>
        <begin position="426"/>
        <end position="440"/>
    </location>
</feature>
<evidence type="ECO:0000259" key="4">
    <source>
        <dbReference type="PROSITE" id="PS50106"/>
    </source>
</evidence>
<dbReference type="Proteomes" id="UP000010798">
    <property type="component" value="Chromosome"/>
</dbReference>
<reference evidence="5 6" key="1">
    <citation type="submission" date="2012-02" db="EMBL/GenBank/DDBJ databases">
        <title>Complete sequence of chromosome of Singulisphaera acidiphila DSM 18658.</title>
        <authorList>
            <consortium name="US DOE Joint Genome Institute (JGI-PGF)"/>
            <person name="Lucas S."/>
            <person name="Copeland A."/>
            <person name="Lapidus A."/>
            <person name="Glavina del Rio T."/>
            <person name="Dalin E."/>
            <person name="Tice H."/>
            <person name="Bruce D."/>
            <person name="Goodwin L."/>
            <person name="Pitluck S."/>
            <person name="Peters L."/>
            <person name="Ovchinnikova G."/>
            <person name="Chertkov O."/>
            <person name="Kyrpides N."/>
            <person name="Mavromatis K."/>
            <person name="Ivanova N."/>
            <person name="Brettin T."/>
            <person name="Detter J.C."/>
            <person name="Han C."/>
            <person name="Larimer F."/>
            <person name="Land M."/>
            <person name="Hauser L."/>
            <person name="Markowitz V."/>
            <person name="Cheng J.-F."/>
            <person name="Hugenholtz P."/>
            <person name="Woyke T."/>
            <person name="Wu D."/>
            <person name="Tindall B."/>
            <person name="Pomrenke H."/>
            <person name="Brambilla E."/>
            <person name="Klenk H.-P."/>
            <person name="Eisen J.A."/>
        </authorList>
    </citation>
    <scope>NUCLEOTIDE SEQUENCE [LARGE SCALE GENOMIC DNA]</scope>
    <source>
        <strain evidence="6">ATCC BAA-1392 / DSM 18658 / VKM B-2454 / MOB10</strain>
    </source>
</reference>
<feature type="compositionally biased region" description="Basic and acidic residues" evidence="3">
    <location>
        <begin position="367"/>
        <end position="377"/>
    </location>
</feature>
<dbReference type="InterPro" id="IPR051201">
    <property type="entry name" value="Chloro_Bact_Ser_Proteases"/>
</dbReference>
<evidence type="ECO:0000313" key="5">
    <source>
        <dbReference type="EMBL" id="AGA30846.1"/>
    </source>
</evidence>
<sequence>MKAVRVCTLQQGDGPARVDTDGVRPMPTTFRWRAVVALTTLAFGAFGTITTFGQGEAESLSASFRKAAQRVLPAVVTVRPLDRPNPFEGGLPNGRGGPFPPGMMPPEGPPREGTGSGSGVVIDADKGYVLTNDHVVQGSSRVVVILEDGRERPVSQVRRDPKSDLALLIIDGKGLSPVDWGDSETLDTGDWVLAVGQPFGLSGTVTAGIVSGKGRGIGVAMYEDLIQTDAAINPGNSGGPLINLKGEVVGINTAIKTNGGGYEGVGFAIPASRARRVAADLAEHGRVRRAYLGIQIGPIDQARSEQLDQFRAVAINGVSPDSPAAEAGLIRGDAILNLEGKPIAGPGALQAAIEFAPVDQPLTLTIDRDGERKEIKITPKPQPESFGLPQTPDRPEPFVRPEQPGRPGTEPPLEFGPGARRFRGRPPVPRPANPNPPAEPAPGEQPDEPKETGFRTNAVRFAALGLQISEPFPTLARRYRLDRPQHGLVIVDVEKDGPADRGGLEAGMLITRLADHDVDSLSDFREALAKGRPGEDLVVRILKGTKAEIRLIPQHPDPEPRTKESESLGREPESATY</sequence>
<feature type="compositionally biased region" description="Pro residues" evidence="3">
    <location>
        <begin position="98"/>
        <end position="108"/>
    </location>
</feature>
<name>L0DR10_SINAD</name>
<feature type="region of interest" description="Disordered" evidence="3">
    <location>
        <begin position="83"/>
        <end position="118"/>
    </location>
</feature>
<dbReference type="KEGG" id="saci:Sinac_6779"/>
<dbReference type="STRING" id="886293.Sinac_6779"/>
<dbReference type="Pfam" id="PF13180">
    <property type="entry name" value="PDZ_2"/>
    <property type="match status" value="2"/>
</dbReference>